<dbReference type="GO" id="GO:0051082">
    <property type="term" value="F:unfolded protein binding"/>
    <property type="evidence" value="ECO:0007669"/>
    <property type="project" value="TreeGrafter"/>
</dbReference>
<dbReference type="InParanoid" id="D8PNT6"/>
<keyword evidence="8" id="KW-1185">Reference proteome</keyword>
<reference evidence="7 8" key="1">
    <citation type="journal article" date="2010" name="Nat. Biotechnol.">
        <title>Genome sequence of the model mushroom Schizophyllum commune.</title>
        <authorList>
            <person name="Ohm R.A."/>
            <person name="de Jong J.F."/>
            <person name="Lugones L.G."/>
            <person name="Aerts A."/>
            <person name="Kothe E."/>
            <person name="Stajich J.E."/>
            <person name="de Vries R.P."/>
            <person name="Record E."/>
            <person name="Levasseur A."/>
            <person name="Baker S.E."/>
            <person name="Bartholomew K.A."/>
            <person name="Coutinho P.M."/>
            <person name="Erdmann S."/>
            <person name="Fowler T.J."/>
            <person name="Gathman A.C."/>
            <person name="Lombard V."/>
            <person name="Henrissat B."/>
            <person name="Knabe N."/>
            <person name="Kuees U."/>
            <person name="Lilly W.W."/>
            <person name="Lindquist E."/>
            <person name="Lucas S."/>
            <person name="Magnuson J.K."/>
            <person name="Piumi F."/>
            <person name="Raudaskoski M."/>
            <person name="Salamov A."/>
            <person name="Schmutz J."/>
            <person name="Schwarze F.W.M.R."/>
            <person name="vanKuyk P.A."/>
            <person name="Horton J.S."/>
            <person name="Grigoriev I.V."/>
            <person name="Woesten H.A.B."/>
        </authorList>
    </citation>
    <scope>NUCLEOTIDE SEQUENCE [LARGE SCALE GENOMIC DNA]</scope>
    <source>
        <strain evidence="8">H4-8 / FGSC 9210</strain>
    </source>
</reference>
<gene>
    <name evidence="7" type="ORF">SCHCODRAFT_80703</name>
</gene>
<evidence type="ECO:0000256" key="2">
    <source>
        <dbReference type="ARBA" id="ARBA00022490"/>
    </source>
</evidence>
<evidence type="ECO:0000259" key="6">
    <source>
        <dbReference type="PROSITE" id="PS51203"/>
    </source>
</evidence>
<comment type="subcellular location">
    <subcellularLocation>
        <location evidence="1">Cytoplasm</location>
    </subcellularLocation>
</comment>
<sequence>MDDYDKLTPEEREKKDREDRERERQEQATLPYSWTQELSDVDVTVPVPPGTRGRDLVVEIKKKRLSVGLKGQPKILEGELCKEIKVEDSTWTLEDNKLVLIHLEKLNKQTWWENVLTHHPKIDTTKIVPPNSSLSELDGETRGMVEKMMYDNQQKQMGKPTSDEQKKAEALAKFQAAHPELDFSNAKIS</sequence>
<evidence type="ECO:0000256" key="4">
    <source>
        <dbReference type="ARBA" id="ARBA00068398"/>
    </source>
</evidence>
<dbReference type="GO" id="GO:0005737">
    <property type="term" value="C:cytoplasm"/>
    <property type="evidence" value="ECO:0007669"/>
    <property type="project" value="UniProtKB-SubCell"/>
</dbReference>
<proteinExistence type="predicted"/>
<dbReference type="VEuPathDB" id="FungiDB:SCHCODRAFT_02612276"/>
<dbReference type="InterPro" id="IPR008978">
    <property type="entry name" value="HSP20-like_chaperone"/>
</dbReference>
<feature type="compositionally biased region" description="Basic and acidic residues" evidence="5">
    <location>
        <begin position="1"/>
        <end position="26"/>
    </location>
</feature>
<dbReference type="Pfam" id="PF04969">
    <property type="entry name" value="CS"/>
    <property type="match status" value="1"/>
</dbReference>
<dbReference type="OMA" id="RQKEMGG"/>
<dbReference type="PROSITE" id="PS51203">
    <property type="entry name" value="CS"/>
    <property type="match status" value="1"/>
</dbReference>
<dbReference type="AlphaFoldDB" id="D8PNT6"/>
<feature type="region of interest" description="Disordered" evidence="5">
    <location>
        <begin position="1"/>
        <end position="31"/>
    </location>
</feature>
<dbReference type="InterPro" id="IPR037898">
    <property type="entry name" value="NudC_fam"/>
</dbReference>
<name>D8PNT6_SCHCM</name>
<dbReference type="STRING" id="578458.D8PNT6"/>
<comment type="function">
    <text evidence="3">Required for nuclear movement. May interact between microtubules and nuclei and/or may be involved in the generation of force used to move nuclei during interphase.</text>
</comment>
<dbReference type="RefSeq" id="XP_003038525.1">
    <property type="nucleotide sequence ID" value="XM_003038479.1"/>
</dbReference>
<dbReference type="eggNOG" id="KOG2265">
    <property type="taxonomic scope" value="Eukaryota"/>
</dbReference>
<dbReference type="Proteomes" id="UP000007431">
    <property type="component" value="Unassembled WGS sequence"/>
</dbReference>
<dbReference type="FunFam" id="2.60.40.790:FF:000001">
    <property type="entry name" value="Nuclear migration protein nudC"/>
    <property type="match status" value="1"/>
</dbReference>
<dbReference type="FunCoup" id="D8PNT6">
    <property type="interactions" value="604"/>
</dbReference>
<dbReference type="SUPFAM" id="SSF49764">
    <property type="entry name" value="HSP20-like chaperones"/>
    <property type="match status" value="1"/>
</dbReference>
<dbReference type="EMBL" id="GL377302">
    <property type="protein sequence ID" value="EFJ03623.1"/>
    <property type="molecule type" value="Genomic_DNA"/>
</dbReference>
<dbReference type="GO" id="GO:0006457">
    <property type="term" value="P:protein folding"/>
    <property type="evidence" value="ECO:0007669"/>
    <property type="project" value="TreeGrafter"/>
</dbReference>
<accession>D8PNT6</accession>
<evidence type="ECO:0000256" key="3">
    <source>
        <dbReference type="ARBA" id="ARBA00059400"/>
    </source>
</evidence>
<keyword evidence="2" id="KW-0963">Cytoplasm</keyword>
<evidence type="ECO:0000256" key="5">
    <source>
        <dbReference type="SAM" id="MobiDB-lite"/>
    </source>
</evidence>
<dbReference type="KEGG" id="scm:SCHCO_02612276"/>
<dbReference type="GeneID" id="9584813"/>
<feature type="domain" description="CS" evidence="6">
    <location>
        <begin position="27"/>
        <end position="116"/>
    </location>
</feature>
<organism evidence="8">
    <name type="scientific">Schizophyllum commune (strain H4-8 / FGSC 9210)</name>
    <name type="common">Split gill fungus</name>
    <dbReference type="NCBI Taxonomy" id="578458"/>
    <lineage>
        <taxon>Eukaryota</taxon>
        <taxon>Fungi</taxon>
        <taxon>Dikarya</taxon>
        <taxon>Basidiomycota</taxon>
        <taxon>Agaricomycotina</taxon>
        <taxon>Agaricomycetes</taxon>
        <taxon>Agaricomycetidae</taxon>
        <taxon>Agaricales</taxon>
        <taxon>Schizophyllaceae</taxon>
        <taxon>Schizophyllum</taxon>
    </lineage>
</organism>
<protein>
    <recommendedName>
        <fullName evidence="4">Nuclear movement protein nudC</fullName>
    </recommendedName>
</protein>
<dbReference type="HOGENOM" id="CLU_047332_2_0_1"/>
<evidence type="ECO:0000313" key="8">
    <source>
        <dbReference type="Proteomes" id="UP000007431"/>
    </source>
</evidence>
<dbReference type="OrthoDB" id="416217at2759"/>
<evidence type="ECO:0000313" key="7">
    <source>
        <dbReference type="EMBL" id="EFJ03623.1"/>
    </source>
</evidence>
<dbReference type="PANTHER" id="PTHR12356">
    <property type="entry name" value="NUCLEAR MOVEMENT PROTEIN NUDC"/>
    <property type="match status" value="1"/>
</dbReference>
<evidence type="ECO:0000256" key="1">
    <source>
        <dbReference type="ARBA" id="ARBA00004496"/>
    </source>
</evidence>
<dbReference type="CDD" id="cd06467">
    <property type="entry name" value="p23_NUDC_like"/>
    <property type="match status" value="1"/>
</dbReference>
<dbReference type="Gene3D" id="2.60.40.790">
    <property type="match status" value="1"/>
</dbReference>
<dbReference type="PANTHER" id="PTHR12356:SF3">
    <property type="entry name" value="NUCLEAR MIGRATION PROTEIN NUDC"/>
    <property type="match status" value="1"/>
</dbReference>
<dbReference type="InterPro" id="IPR007052">
    <property type="entry name" value="CS_dom"/>
</dbReference>